<dbReference type="InterPro" id="IPR000847">
    <property type="entry name" value="LysR_HTH_N"/>
</dbReference>
<dbReference type="InterPro" id="IPR036388">
    <property type="entry name" value="WH-like_DNA-bd_sf"/>
</dbReference>
<dbReference type="RefSeq" id="WP_198101804.1">
    <property type="nucleotide sequence ID" value="NZ_JAEDAL010000010.1"/>
</dbReference>
<evidence type="ECO:0000256" key="1">
    <source>
        <dbReference type="ARBA" id="ARBA00009437"/>
    </source>
</evidence>
<evidence type="ECO:0000256" key="3">
    <source>
        <dbReference type="ARBA" id="ARBA00023125"/>
    </source>
</evidence>
<dbReference type="Pfam" id="PF00126">
    <property type="entry name" value="HTH_1"/>
    <property type="match status" value="1"/>
</dbReference>
<keyword evidence="2" id="KW-0805">Transcription regulation</keyword>
<name>A0A931J120_9BURK</name>
<dbReference type="EMBL" id="JAEDAL010000010">
    <property type="protein sequence ID" value="MBH9554188.1"/>
    <property type="molecule type" value="Genomic_DNA"/>
</dbReference>
<comment type="similarity">
    <text evidence="1">Belongs to the LysR transcriptional regulatory family.</text>
</comment>
<accession>A0A931J120</accession>
<sequence>MAPLPRFDWSLIPSFLAVLETGSMMGAARALQCPQPTVSRRIGQLEGQLGVALFERTGRGVRPTAAALALAESAHQMALGADQLAQLLARRSVDTRGTVRISASHVVASGWLPRVLCALHEAEPSLQIELVATNEVSNLLRREADIALRLLRPQQQGLIAKKLGDVRLLACAHRRYLARTSTPQDAADLLQHSLVGYDQNDAIVRGFAATGHAVSRENFAFRTDDHVAYAQLVRAGVGIGFLPDFLIRDDPDLVALLPELPTPTLPLWLVVHREIRGTPAVRRVFDFLSTQLSFVTPL</sequence>
<evidence type="ECO:0000313" key="7">
    <source>
        <dbReference type="Proteomes" id="UP000620139"/>
    </source>
</evidence>
<dbReference type="Proteomes" id="UP000620139">
    <property type="component" value="Unassembled WGS sequence"/>
</dbReference>
<keyword evidence="3" id="KW-0238">DNA-binding</keyword>
<dbReference type="PANTHER" id="PTHR30537:SF3">
    <property type="entry name" value="TRANSCRIPTIONAL REGULATORY PROTEIN"/>
    <property type="match status" value="1"/>
</dbReference>
<evidence type="ECO:0000256" key="4">
    <source>
        <dbReference type="ARBA" id="ARBA00023163"/>
    </source>
</evidence>
<dbReference type="PANTHER" id="PTHR30537">
    <property type="entry name" value="HTH-TYPE TRANSCRIPTIONAL REGULATOR"/>
    <property type="match status" value="1"/>
</dbReference>
<dbReference type="InterPro" id="IPR058163">
    <property type="entry name" value="LysR-type_TF_proteobact-type"/>
</dbReference>
<reference evidence="6" key="1">
    <citation type="submission" date="2020-12" db="EMBL/GenBank/DDBJ databases">
        <title>The genome sequence of Inhella sp. 4Y17.</title>
        <authorList>
            <person name="Liu Y."/>
        </authorList>
    </citation>
    <scope>NUCLEOTIDE SEQUENCE</scope>
    <source>
        <strain evidence="6">4Y10</strain>
    </source>
</reference>
<dbReference type="Pfam" id="PF03466">
    <property type="entry name" value="LysR_substrate"/>
    <property type="match status" value="1"/>
</dbReference>
<keyword evidence="7" id="KW-1185">Reference proteome</keyword>
<dbReference type="InterPro" id="IPR005119">
    <property type="entry name" value="LysR_subst-bd"/>
</dbReference>
<dbReference type="PROSITE" id="PS50931">
    <property type="entry name" value="HTH_LYSR"/>
    <property type="match status" value="1"/>
</dbReference>
<dbReference type="GO" id="GO:0043565">
    <property type="term" value="F:sequence-specific DNA binding"/>
    <property type="evidence" value="ECO:0007669"/>
    <property type="project" value="TreeGrafter"/>
</dbReference>
<dbReference type="GO" id="GO:0006351">
    <property type="term" value="P:DNA-templated transcription"/>
    <property type="evidence" value="ECO:0007669"/>
    <property type="project" value="TreeGrafter"/>
</dbReference>
<organism evidence="6 7">
    <name type="scientific">Inhella gelatinilytica</name>
    <dbReference type="NCBI Taxonomy" id="2795030"/>
    <lineage>
        <taxon>Bacteria</taxon>
        <taxon>Pseudomonadati</taxon>
        <taxon>Pseudomonadota</taxon>
        <taxon>Betaproteobacteria</taxon>
        <taxon>Burkholderiales</taxon>
        <taxon>Sphaerotilaceae</taxon>
        <taxon>Inhella</taxon>
    </lineage>
</organism>
<dbReference type="AlphaFoldDB" id="A0A931J120"/>
<dbReference type="Gene3D" id="1.10.10.10">
    <property type="entry name" value="Winged helix-like DNA-binding domain superfamily/Winged helix DNA-binding domain"/>
    <property type="match status" value="1"/>
</dbReference>
<dbReference type="GO" id="GO:0003700">
    <property type="term" value="F:DNA-binding transcription factor activity"/>
    <property type="evidence" value="ECO:0007669"/>
    <property type="project" value="InterPro"/>
</dbReference>
<dbReference type="Gene3D" id="3.40.190.290">
    <property type="match status" value="1"/>
</dbReference>
<dbReference type="SUPFAM" id="SSF53850">
    <property type="entry name" value="Periplasmic binding protein-like II"/>
    <property type="match status" value="1"/>
</dbReference>
<dbReference type="SUPFAM" id="SSF46785">
    <property type="entry name" value="Winged helix' DNA-binding domain"/>
    <property type="match status" value="1"/>
</dbReference>
<comment type="caution">
    <text evidence="6">The sequence shown here is derived from an EMBL/GenBank/DDBJ whole genome shotgun (WGS) entry which is preliminary data.</text>
</comment>
<keyword evidence="4" id="KW-0804">Transcription</keyword>
<evidence type="ECO:0000259" key="5">
    <source>
        <dbReference type="PROSITE" id="PS50931"/>
    </source>
</evidence>
<protein>
    <submittedName>
        <fullName evidence="6">LysR family transcriptional regulator</fullName>
    </submittedName>
</protein>
<evidence type="ECO:0000313" key="6">
    <source>
        <dbReference type="EMBL" id="MBH9554188.1"/>
    </source>
</evidence>
<dbReference type="InterPro" id="IPR036390">
    <property type="entry name" value="WH_DNA-bd_sf"/>
</dbReference>
<proteinExistence type="inferred from homology"/>
<gene>
    <name evidence="6" type="ORF">I7X43_15190</name>
</gene>
<dbReference type="PRINTS" id="PR00039">
    <property type="entry name" value="HTHLYSR"/>
</dbReference>
<feature type="domain" description="HTH lysR-type" evidence="5">
    <location>
        <begin position="7"/>
        <end position="64"/>
    </location>
</feature>
<evidence type="ECO:0000256" key="2">
    <source>
        <dbReference type="ARBA" id="ARBA00023015"/>
    </source>
</evidence>